<sequence>MFAIVNFPQQEDTFDVVPLSWVTADEKYCMWPPGSADVQHMVLDEAVPGTTDEGWRAYPARVVARCRTYHGAQAKAKKYEKGMAMSGPEEQLRGAESPELQLPSPHLLLRTIRLLVEVRQEQRQGFNSLSAQMRHLSTRLDRIEGILEKRGQPVPPAAPIRDLPPLPATSLQELEAAEAALEDKDVAGALFCSSGTIWLGWGARASEKSLFML</sequence>
<dbReference type="EMBL" id="JABSTV010002260">
    <property type="protein sequence ID" value="KAH7931510.1"/>
    <property type="molecule type" value="Genomic_DNA"/>
</dbReference>
<proteinExistence type="predicted"/>
<dbReference type="Proteomes" id="UP000821837">
    <property type="component" value="Unassembled WGS sequence"/>
</dbReference>
<organism evidence="1 2">
    <name type="scientific">Rhipicephalus sanguineus</name>
    <name type="common">Brown dog tick</name>
    <name type="synonym">Ixodes sanguineus</name>
    <dbReference type="NCBI Taxonomy" id="34632"/>
    <lineage>
        <taxon>Eukaryota</taxon>
        <taxon>Metazoa</taxon>
        <taxon>Ecdysozoa</taxon>
        <taxon>Arthropoda</taxon>
        <taxon>Chelicerata</taxon>
        <taxon>Arachnida</taxon>
        <taxon>Acari</taxon>
        <taxon>Parasitiformes</taxon>
        <taxon>Ixodida</taxon>
        <taxon>Ixodoidea</taxon>
        <taxon>Ixodidae</taxon>
        <taxon>Rhipicephalinae</taxon>
        <taxon>Rhipicephalus</taxon>
        <taxon>Rhipicephalus</taxon>
    </lineage>
</organism>
<keyword evidence="2" id="KW-1185">Reference proteome</keyword>
<evidence type="ECO:0000313" key="1">
    <source>
        <dbReference type="EMBL" id="KAH7931510.1"/>
    </source>
</evidence>
<gene>
    <name evidence="1" type="ORF">HPB52_025625</name>
</gene>
<comment type="caution">
    <text evidence="1">The sequence shown here is derived from an EMBL/GenBank/DDBJ whole genome shotgun (WGS) entry which is preliminary data.</text>
</comment>
<protein>
    <submittedName>
        <fullName evidence="1">Uncharacterized protein</fullName>
    </submittedName>
</protein>
<reference evidence="1" key="1">
    <citation type="journal article" date="2020" name="Cell">
        <title>Large-Scale Comparative Analyses of Tick Genomes Elucidate Their Genetic Diversity and Vector Capacities.</title>
        <authorList>
            <consortium name="Tick Genome and Microbiome Consortium (TIGMIC)"/>
            <person name="Jia N."/>
            <person name="Wang J."/>
            <person name="Shi W."/>
            <person name="Du L."/>
            <person name="Sun Y."/>
            <person name="Zhan W."/>
            <person name="Jiang J.F."/>
            <person name="Wang Q."/>
            <person name="Zhang B."/>
            <person name="Ji P."/>
            <person name="Bell-Sakyi L."/>
            <person name="Cui X.M."/>
            <person name="Yuan T.T."/>
            <person name="Jiang B.G."/>
            <person name="Yang W.F."/>
            <person name="Lam T.T."/>
            <person name="Chang Q.C."/>
            <person name="Ding S.J."/>
            <person name="Wang X.J."/>
            <person name="Zhu J.G."/>
            <person name="Ruan X.D."/>
            <person name="Zhao L."/>
            <person name="Wei J.T."/>
            <person name="Ye R.Z."/>
            <person name="Que T.C."/>
            <person name="Du C.H."/>
            <person name="Zhou Y.H."/>
            <person name="Cheng J.X."/>
            <person name="Dai P.F."/>
            <person name="Guo W.B."/>
            <person name="Han X.H."/>
            <person name="Huang E.J."/>
            <person name="Li L.F."/>
            <person name="Wei W."/>
            <person name="Gao Y.C."/>
            <person name="Liu J.Z."/>
            <person name="Shao H.Z."/>
            <person name="Wang X."/>
            <person name="Wang C.C."/>
            <person name="Yang T.C."/>
            <person name="Huo Q.B."/>
            <person name="Li W."/>
            <person name="Chen H.Y."/>
            <person name="Chen S.E."/>
            <person name="Zhou L.G."/>
            <person name="Ni X.B."/>
            <person name="Tian J.H."/>
            <person name="Sheng Y."/>
            <person name="Liu T."/>
            <person name="Pan Y.S."/>
            <person name="Xia L.Y."/>
            <person name="Li J."/>
            <person name="Zhao F."/>
            <person name="Cao W.C."/>
        </authorList>
    </citation>
    <scope>NUCLEOTIDE SEQUENCE</scope>
    <source>
        <strain evidence="1">Rsan-2018</strain>
    </source>
</reference>
<name>A0A9D4SM75_RHISA</name>
<dbReference type="AlphaFoldDB" id="A0A9D4SM75"/>
<evidence type="ECO:0000313" key="2">
    <source>
        <dbReference type="Proteomes" id="UP000821837"/>
    </source>
</evidence>
<accession>A0A9D4SM75</accession>
<reference evidence="1" key="2">
    <citation type="submission" date="2021-09" db="EMBL/GenBank/DDBJ databases">
        <authorList>
            <person name="Jia N."/>
            <person name="Wang J."/>
            <person name="Shi W."/>
            <person name="Du L."/>
            <person name="Sun Y."/>
            <person name="Zhan W."/>
            <person name="Jiang J."/>
            <person name="Wang Q."/>
            <person name="Zhang B."/>
            <person name="Ji P."/>
            <person name="Sakyi L.B."/>
            <person name="Cui X."/>
            <person name="Yuan T."/>
            <person name="Jiang B."/>
            <person name="Yang W."/>
            <person name="Lam T.T.-Y."/>
            <person name="Chang Q."/>
            <person name="Ding S."/>
            <person name="Wang X."/>
            <person name="Zhu J."/>
            <person name="Ruan X."/>
            <person name="Zhao L."/>
            <person name="Wei J."/>
            <person name="Que T."/>
            <person name="Du C."/>
            <person name="Cheng J."/>
            <person name="Dai P."/>
            <person name="Han X."/>
            <person name="Huang E."/>
            <person name="Gao Y."/>
            <person name="Liu J."/>
            <person name="Shao H."/>
            <person name="Ye R."/>
            <person name="Li L."/>
            <person name="Wei W."/>
            <person name="Wang X."/>
            <person name="Wang C."/>
            <person name="Huo Q."/>
            <person name="Li W."/>
            <person name="Guo W."/>
            <person name="Chen H."/>
            <person name="Chen S."/>
            <person name="Zhou L."/>
            <person name="Zhou L."/>
            <person name="Ni X."/>
            <person name="Tian J."/>
            <person name="Zhou Y."/>
            <person name="Sheng Y."/>
            <person name="Liu T."/>
            <person name="Pan Y."/>
            <person name="Xia L."/>
            <person name="Li J."/>
            <person name="Zhao F."/>
            <person name="Cao W."/>
        </authorList>
    </citation>
    <scope>NUCLEOTIDE SEQUENCE</scope>
    <source>
        <strain evidence="1">Rsan-2018</strain>
        <tissue evidence="1">Larvae</tissue>
    </source>
</reference>